<dbReference type="SUPFAM" id="SSF69318">
    <property type="entry name" value="Integrin alpha N-terminal domain"/>
    <property type="match status" value="1"/>
</dbReference>
<comment type="caution">
    <text evidence="2">The sequence shown here is derived from an EMBL/GenBank/DDBJ whole genome shotgun (WGS) entry which is preliminary data.</text>
</comment>
<sequence length="107" mass="11307">MNESVTVSYGCGNGTFASPEIYSTGQGSRPYFVAVSDLNNDDRMDLIVSNENIGTIGIFLSYDYATLKIQGLSSTGALSYPQSIAIGDFNNDSLLDAAVANYGTSNV</sequence>
<gene>
    <name evidence="2" type="ORF">OVN521_LOCUS45259</name>
</gene>
<dbReference type="Pfam" id="PF13517">
    <property type="entry name" value="FG-GAP_3"/>
    <property type="match status" value="1"/>
</dbReference>
<dbReference type="EMBL" id="CAJOBG010073401">
    <property type="protein sequence ID" value="CAF4603495.1"/>
    <property type="molecule type" value="Genomic_DNA"/>
</dbReference>
<keyword evidence="3" id="KW-1185">Reference proteome</keyword>
<dbReference type="AlphaFoldDB" id="A0A821C8V4"/>
<protein>
    <recommendedName>
        <fullName evidence="4">VCBS repeat-containing protein</fullName>
    </recommendedName>
</protein>
<name>A0A821C8V4_9BILA</name>
<dbReference type="PANTHER" id="PTHR46580">
    <property type="entry name" value="SENSOR KINASE-RELATED"/>
    <property type="match status" value="1"/>
</dbReference>
<organism evidence="2 3">
    <name type="scientific">Rotaria magnacalcarata</name>
    <dbReference type="NCBI Taxonomy" id="392030"/>
    <lineage>
        <taxon>Eukaryota</taxon>
        <taxon>Metazoa</taxon>
        <taxon>Spiralia</taxon>
        <taxon>Gnathifera</taxon>
        <taxon>Rotifera</taxon>
        <taxon>Eurotatoria</taxon>
        <taxon>Bdelloidea</taxon>
        <taxon>Philodinida</taxon>
        <taxon>Philodinidae</taxon>
        <taxon>Rotaria</taxon>
    </lineage>
</organism>
<dbReference type="Gene3D" id="2.130.10.130">
    <property type="entry name" value="Integrin alpha, N-terminal"/>
    <property type="match status" value="1"/>
</dbReference>
<dbReference type="InterPro" id="IPR028994">
    <property type="entry name" value="Integrin_alpha_N"/>
</dbReference>
<feature type="non-terminal residue" evidence="2">
    <location>
        <position position="107"/>
    </location>
</feature>
<evidence type="ECO:0008006" key="4">
    <source>
        <dbReference type="Google" id="ProtNLM"/>
    </source>
</evidence>
<proteinExistence type="predicted"/>
<evidence type="ECO:0000313" key="3">
    <source>
        <dbReference type="Proteomes" id="UP000663866"/>
    </source>
</evidence>
<accession>A0A821C8V4</accession>
<dbReference type="Proteomes" id="UP000663866">
    <property type="component" value="Unassembled WGS sequence"/>
</dbReference>
<reference evidence="2" key="1">
    <citation type="submission" date="2021-02" db="EMBL/GenBank/DDBJ databases">
        <authorList>
            <person name="Nowell W R."/>
        </authorList>
    </citation>
    <scope>NUCLEOTIDE SEQUENCE</scope>
</reference>
<evidence type="ECO:0000256" key="1">
    <source>
        <dbReference type="ARBA" id="ARBA00022729"/>
    </source>
</evidence>
<dbReference type="InterPro" id="IPR013517">
    <property type="entry name" value="FG-GAP"/>
</dbReference>
<evidence type="ECO:0000313" key="2">
    <source>
        <dbReference type="EMBL" id="CAF4603495.1"/>
    </source>
</evidence>
<keyword evidence="1" id="KW-0732">Signal</keyword>